<accession>A0A232EYZ9</accession>
<feature type="compositionally biased region" description="Polar residues" evidence="5">
    <location>
        <begin position="1"/>
        <end position="23"/>
    </location>
</feature>
<feature type="binding site" evidence="3">
    <location>
        <position position="79"/>
    </location>
    <ligand>
        <name>ATP</name>
        <dbReference type="ChEBI" id="CHEBI:30616"/>
    </ligand>
</feature>
<evidence type="ECO:0000313" key="7">
    <source>
        <dbReference type="EMBL" id="OXU23591.1"/>
    </source>
</evidence>
<sequence length="408" mass="46734">MILVTASQDSLQRQASSGQSQKMKLNEKKESGIHKVQEVSLEELDLSKEYQVEKTLGEGSFAKVLLATHRRTQTRVVLKAVHQELTTERDFFREFHYAYHLSPHPNILCSYAVAFKAENCYVFAQEYAPYGDLAGNVRAGGLGEEICKKIASQLASALDFLHSKQLAHRDVKLENILVFAQDMSKIKLCDFGCTRREGSLVGKIRCTWASFLPPEILDIIKNERYNCKRSADCWQFGIVLFVCLTGNPPWQSADLIQDPDYSAFQRFLKRRTTKIPSNFRRFSPRMLRYFRRVFEHKPEKRPPVTEVNKYLKDVWCVSKLSHSATSTSVDENFVRQADSLLYLNTIVDDRNNFDENKNKLKKLLNSYGLETSVDQKDMTKRIWEWVMQCDSNVGDSGLLSTNLGGGSI</sequence>
<keyword evidence="4" id="KW-0418">Kinase</keyword>
<dbReference type="PANTHER" id="PTHR24359:SF26">
    <property type="entry name" value="SERINE_THREONINE-PROTEIN KINASE MENG-PO"/>
    <property type="match status" value="1"/>
</dbReference>
<dbReference type="GO" id="GO:0005524">
    <property type="term" value="F:ATP binding"/>
    <property type="evidence" value="ECO:0007669"/>
    <property type="project" value="UniProtKB-UniRule"/>
</dbReference>
<keyword evidence="4" id="KW-0723">Serine/threonine-protein kinase</keyword>
<dbReference type="PROSITE" id="PS00108">
    <property type="entry name" value="PROTEIN_KINASE_ST"/>
    <property type="match status" value="1"/>
</dbReference>
<dbReference type="Pfam" id="PF00069">
    <property type="entry name" value="Pkinase"/>
    <property type="match status" value="1"/>
</dbReference>
<evidence type="ECO:0000313" key="8">
    <source>
        <dbReference type="Proteomes" id="UP000215335"/>
    </source>
</evidence>
<reference evidence="7 8" key="1">
    <citation type="journal article" date="2017" name="Curr. Biol.">
        <title>The Evolution of Venom by Co-option of Single-Copy Genes.</title>
        <authorList>
            <person name="Martinson E.O."/>
            <person name="Mrinalini"/>
            <person name="Kelkar Y.D."/>
            <person name="Chang C.H."/>
            <person name="Werren J.H."/>
        </authorList>
    </citation>
    <scope>NUCLEOTIDE SEQUENCE [LARGE SCALE GENOMIC DNA]</scope>
    <source>
        <strain evidence="7 8">Alberta</strain>
        <tissue evidence="7">Whole body</tissue>
    </source>
</reference>
<evidence type="ECO:0000256" key="3">
    <source>
        <dbReference type="PROSITE-ProRule" id="PRU10141"/>
    </source>
</evidence>
<dbReference type="PROSITE" id="PS50011">
    <property type="entry name" value="PROTEIN_KINASE_DOM"/>
    <property type="match status" value="1"/>
</dbReference>
<keyword evidence="1 3" id="KW-0547">Nucleotide-binding</keyword>
<dbReference type="OrthoDB" id="6513151at2759"/>
<keyword evidence="4" id="KW-0808">Transferase</keyword>
<name>A0A232EYZ9_9HYME</name>
<feature type="domain" description="Protein kinase" evidence="6">
    <location>
        <begin position="50"/>
        <end position="311"/>
    </location>
</feature>
<dbReference type="InterPro" id="IPR008271">
    <property type="entry name" value="Ser/Thr_kinase_AS"/>
</dbReference>
<dbReference type="PANTHER" id="PTHR24359">
    <property type="entry name" value="SERINE/THREONINE-PROTEIN KINASE SBK1"/>
    <property type="match status" value="1"/>
</dbReference>
<dbReference type="InterPro" id="IPR011009">
    <property type="entry name" value="Kinase-like_dom_sf"/>
</dbReference>
<evidence type="ECO:0000256" key="5">
    <source>
        <dbReference type="SAM" id="MobiDB-lite"/>
    </source>
</evidence>
<dbReference type="AlphaFoldDB" id="A0A232EYZ9"/>
<keyword evidence="8" id="KW-1185">Reference proteome</keyword>
<dbReference type="InterPro" id="IPR000719">
    <property type="entry name" value="Prot_kinase_dom"/>
</dbReference>
<dbReference type="Proteomes" id="UP000215335">
    <property type="component" value="Unassembled WGS sequence"/>
</dbReference>
<keyword evidence="2 3" id="KW-0067">ATP-binding</keyword>
<evidence type="ECO:0000259" key="6">
    <source>
        <dbReference type="PROSITE" id="PS50011"/>
    </source>
</evidence>
<dbReference type="GO" id="GO:0004674">
    <property type="term" value="F:protein serine/threonine kinase activity"/>
    <property type="evidence" value="ECO:0007669"/>
    <property type="project" value="UniProtKB-KW"/>
</dbReference>
<organism evidence="7 8">
    <name type="scientific">Trichomalopsis sarcophagae</name>
    <dbReference type="NCBI Taxonomy" id="543379"/>
    <lineage>
        <taxon>Eukaryota</taxon>
        <taxon>Metazoa</taxon>
        <taxon>Ecdysozoa</taxon>
        <taxon>Arthropoda</taxon>
        <taxon>Hexapoda</taxon>
        <taxon>Insecta</taxon>
        <taxon>Pterygota</taxon>
        <taxon>Neoptera</taxon>
        <taxon>Endopterygota</taxon>
        <taxon>Hymenoptera</taxon>
        <taxon>Apocrita</taxon>
        <taxon>Proctotrupomorpha</taxon>
        <taxon>Chalcidoidea</taxon>
        <taxon>Pteromalidae</taxon>
        <taxon>Pteromalinae</taxon>
        <taxon>Trichomalopsis</taxon>
    </lineage>
</organism>
<dbReference type="PROSITE" id="PS00107">
    <property type="entry name" value="PROTEIN_KINASE_ATP"/>
    <property type="match status" value="1"/>
</dbReference>
<proteinExistence type="inferred from homology"/>
<dbReference type="STRING" id="543379.A0A232EYZ9"/>
<evidence type="ECO:0000256" key="4">
    <source>
        <dbReference type="RuleBase" id="RU000304"/>
    </source>
</evidence>
<comment type="similarity">
    <text evidence="4">Belongs to the protein kinase superfamily.</text>
</comment>
<dbReference type="Gene3D" id="1.10.510.10">
    <property type="entry name" value="Transferase(Phosphotransferase) domain 1"/>
    <property type="match status" value="1"/>
</dbReference>
<evidence type="ECO:0000256" key="2">
    <source>
        <dbReference type="ARBA" id="ARBA00022840"/>
    </source>
</evidence>
<dbReference type="SMART" id="SM00220">
    <property type="entry name" value="S_TKc"/>
    <property type="match status" value="1"/>
</dbReference>
<dbReference type="EMBL" id="NNAY01001562">
    <property type="protein sequence ID" value="OXU23591.1"/>
    <property type="molecule type" value="Genomic_DNA"/>
</dbReference>
<gene>
    <name evidence="7" type="ORF">TSAR_010735</name>
</gene>
<feature type="region of interest" description="Disordered" evidence="5">
    <location>
        <begin position="1"/>
        <end position="30"/>
    </location>
</feature>
<comment type="caution">
    <text evidence="7">The sequence shown here is derived from an EMBL/GenBank/DDBJ whole genome shotgun (WGS) entry which is preliminary data.</text>
</comment>
<dbReference type="SUPFAM" id="SSF56112">
    <property type="entry name" value="Protein kinase-like (PK-like)"/>
    <property type="match status" value="1"/>
</dbReference>
<evidence type="ECO:0000256" key="1">
    <source>
        <dbReference type="ARBA" id="ARBA00022741"/>
    </source>
</evidence>
<dbReference type="InterPro" id="IPR017441">
    <property type="entry name" value="Protein_kinase_ATP_BS"/>
</dbReference>
<protein>
    <recommendedName>
        <fullName evidence="6">Protein kinase domain-containing protein</fullName>
    </recommendedName>
</protein>